<dbReference type="OrthoDB" id="2499658at2759"/>
<evidence type="ECO:0000313" key="2">
    <source>
        <dbReference type="RefSeq" id="XP_028031367.1"/>
    </source>
</evidence>
<keyword evidence="1" id="KW-1185">Reference proteome</keyword>
<dbReference type="GeneID" id="114243915"/>
<dbReference type="GO" id="GO:0003676">
    <property type="term" value="F:nucleic acid binding"/>
    <property type="evidence" value="ECO:0007669"/>
    <property type="project" value="InterPro"/>
</dbReference>
<dbReference type="Proteomes" id="UP000504629">
    <property type="component" value="Unplaced"/>
</dbReference>
<reference evidence="2" key="1">
    <citation type="submission" date="2025-08" db="UniProtKB">
        <authorList>
            <consortium name="RefSeq"/>
        </authorList>
    </citation>
    <scope>IDENTIFICATION</scope>
    <source>
        <tissue evidence="2">Silk gland</tissue>
    </source>
</reference>
<protein>
    <submittedName>
        <fullName evidence="2">SCAN domain-containing protein 3-like</fullName>
    </submittedName>
</protein>
<name>A0A6J2JQS8_BOMMA</name>
<organism evidence="1 2">
    <name type="scientific">Bombyx mandarina</name>
    <name type="common">Wild silk moth</name>
    <name type="synonym">Wild silkworm</name>
    <dbReference type="NCBI Taxonomy" id="7092"/>
    <lineage>
        <taxon>Eukaryota</taxon>
        <taxon>Metazoa</taxon>
        <taxon>Ecdysozoa</taxon>
        <taxon>Arthropoda</taxon>
        <taxon>Hexapoda</taxon>
        <taxon>Insecta</taxon>
        <taxon>Pterygota</taxon>
        <taxon>Neoptera</taxon>
        <taxon>Endopterygota</taxon>
        <taxon>Lepidoptera</taxon>
        <taxon>Glossata</taxon>
        <taxon>Ditrysia</taxon>
        <taxon>Bombycoidea</taxon>
        <taxon>Bombycidae</taxon>
        <taxon>Bombycinae</taxon>
        <taxon>Bombyx</taxon>
    </lineage>
</organism>
<sequence>MTSSSVAMKQMYSMTLENKLLSEVWTRSKVSYIIDCLNKNNTEVPKYFNLNRFCVTKVNDDVILNRITQDYGFQNVLRLIPCEDAFETIWEAHIADNVHRTLLETMRIIRIDNFIELSNIETVLSLCDVCKDKMGKQIINKQCAVNIVSMTDKPVEDFKFILVYEDLGTGLVQLRPLANNSDVEIAMELYKIFADFGQPDELLVDDPSFFSVTRTKLLHKCSKFLLLGHFKLKHRHSSKKWLKHIRTLMDRLMEYLNVTHWVTLCYVLQWRINNTNLSRVSPHNLAFKNKFLEAQQIVKHITQPPIIPAGNLNHLHQEKTGHKNTEQINVSDNFCGSSTSCSEPMILEILGVSPVLTVKDMEDKTSASCKECGKEILTKLYNCQKCKSNLHLYCGHRIVAAEASIVLIVCKVCRDL</sequence>
<dbReference type="RefSeq" id="XP_028031367.1">
    <property type="nucleotide sequence ID" value="XM_028175566.1"/>
</dbReference>
<gene>
    <name evidence="2" type="primary">LOC114243915</name>
</gene>
<proteinExistence type="predicted"/>
<dbReference type="Gene3D" id="3.30.420.10">
    <property type="entry name" value="Ribonuclease H-like superfamily/Ribonuclease H"/>
    <property type="match status" value="1"/>
</dbReference>
<dbReference type="AlphaFoldDB" id="A0A6J2JQS8"/>
<dbReference type="InterPro" id="IPR036397">
    <property type="entry name" value="RNaseH_sf"/>
</dbReference>
<dbReference type="KEGG" id="bman:114243915"/>
<accession>A0A6J2JQS8</accession>
<evidence type="ECO:0000313" key="1">
    <source>
        <dbReference type="Proteomes" id="UP000504629"/>
    </source>
</evidence>